<gene>
    <name evidence="14" type="ORF">AJAP_17630</name>
</gene>
<dbReference type="Pfam" id="PF02518">
    <property type="entry name" value="HATPase_c"/>
    <property type="match status" value="1"/>
</dbReference>
<dbReference type="InterPro" id="IPR003594">
    <property type="entry name" value="HATPase_dom"/>
</dbReference>
<keyword evidence="4" id="KW-0597">Phosphoprotein</keyword>
<dbReference type="SUPFAM" id="SSF55874">
    <property type="entry name" value="ATPase domain of HSP90 chaperone/DNA topoisomerase II/histidine kinase"/>
    <property type="match status" value="1"/>
</dbReference>
<evidence type="ECO:0000256" key="6">
    <source>
        <dbReference type="ARBA" id="ARBA00022692"/>
    </source>
</evidence>
<evidence type="ECO:0000256" key="8">
    <source>
        <dbReference type="ARBA" id="ARBA00022989"/>
    </source>
</evidence>
<dbReference type="Gene3D" id="3.30.565.10">
    <property type="entry name" value="Histidine kinase-like ATPase, C-terminal domain"/>
    <property type="match status" value="1"/>
</dbReference>
<feature type="transmembrane region" description="Helical" evidence="11">
    <location>
        <begin position="184"/>
        <end position="205"/>
    </location>
</feature>
<dbReference type="eggNOG" id="COG2205">
    <property type="taxonomic scope" value="Bacteria"/>
</dbReference>
<feature type="domain" description="Histidine kinase" evidence="12">
    <location>
        <begin position="267"/>
        <end position="470"/>
    </location>
</feature>
<dbReference type="PANTHER" id="PTHR45436">
    <property type="entry name" value="SENSOR HISTIDINE KINASE YKOH"/>
    <property type="match status" value="1"/>
</dbReference>
<protein>
    <recommendedName>
        <fullName evidence="3">histidine kinase</fullName>
        <ecNumber evidence="3">2.7.13.3</ecNumber>
    </recommendedName>
</protein>
<dbReference type="Gene3D" id="1.10.287.130">
    <property type="match status" value="1"/>
</dbReference>
<evidence type="ECO:0000256" key="5">
    <source>
        <dbReference type="ARBA" id="ARBA00022679"/>
    </source>
</evidence>
<evidence type="ECO:0000259" key="13">
    <source>
        <dbReference type="PROSITE" id="PS50885"/>
    </source>
</evidence>
<dbReference type="SMART" id="SM00304">
    <property type="entry name" value="HAMP"/>
    <property type="match status" value="1"/>
</dbReference>
<accession>A0A075UVB7</accession>
<dbReference type="Proteomes" id="UP000028492">
    <property type="component" value="Chromosome"/>
</dbReference>
<evidence type="ECO:0000256" key="4">
    <source>
        <dbReference type="ARBA" id="ARBA00022553"/>
    </source>
</evidence>
<keyword evidence="7" id="KW-0418">Kinase</keyword>
<dbReference type="InterPro" id="IPR050428">
    <property type="entry name" value="TCS_sensor_his_kinase"/>
</dbReference>
<dbReference type="EC" id="2.7.13.3" evidence="3"/>
<dbReference type="HOGENOM" id="CLU_000445_89_6_11"/>
<dbReference type="InterPro" id="IPR036097">
    <property type="entry name" value="HisK_dim/P_sf"/>
</dbReference>
<dbReference type="InterPro" id="IPR004358">
    <property type="entry name" value="Sig_transdc_His_kin-like_C"/>
</dbReference>
<dbReference type="PANTHER" id="PTHR45436:SF5">
    <property type="entry name" value="SENSOR HISTIDINE KINASE TRCS"/>
    <property type="match status" value="1"/>
</dbReference>
<evidence type="ECO:0000256" key="1">
    <source>
        <dbReference type="ARBA" id="ARBA00000085"/>
    </source>
</evidence>
<dbReference type="InterPro" id="IPR036890">
    <property type="entry name" value="HATPase_C_sf"/>
</dbReference>
<dbReference type="Gene3D" id="6.10.340.10">
    <property type="match status" value="1"/>
</dbReference>
<dbReference type="InterPro" id="IPR003660">
    <property type="entry name" value="HAMP_dom"/>
</dbReference>
<dbReference type="KEGG" id="aja:AJAP_17630"/>
<dbReference type="InterPro" id="IPR003661">
    <property type="entry name" value="HisK_dim/P_dom"/>
</dbReference>
<evidence type="ECO:0000313" key="14">
    <source>
        <dbReference type="EMBL" id="AIG76394.1"/>
    </source>
</evidence>
<comment type="subcellular location">
    <subcellularLocation>
        <location evidence="2">Cell membrane</location>
    </subcellularLocation>
</comment>
<dbReference type="SMART" id="SM00387">
    <property type="entry name" value="HATPase_c"/>
    <property type="match status" value="1"/>
</dbReference>
<organism evidence="14 15">
    <name type="scientific">Amycolatopsis japonica</name>
    <dbReference type="NCBI Taxonomy" id="208439"/>
    <lineage>
        <taxon>Bacteria</taxon>
        <taxon>Bacillati</taxon>
        <taxon>Actinomycetota</taxon>
        <taxon>Actinomycetes</taxon>
        <taxon>Pseudonocardiales</taxon>
        <taxon>Pseudonocardiaceae</taxon>
        <taxon>Amycolatopsis</taxon>
        <taxon>Amycolatopsis japonica group</taxon>
    </lineage>
</organism>
<dbReference type="PROSITE" id="PS50109">
    <property type="entry name" value="HIS_KIN"/>
    <property type="match status" value="1"/>
</dbReference>
<dbReference type="GO" id="GO:0000155">
    <property type="term" value="F:phosphorelay sensor kinase activity"/>
    <property type="evidence" value="ECO:0007669"/>
    <property type="project" value="InterPro"/>
</dbReference>
<feature type="transmembrane region" description="Helical" evidence="11">
    <location>
        <begin position="21"/>
        <end position="42"/>
    </location>
</feature>
<dbReference type="SMART" id="SM00388">
    <property type="entry name" value="HisKA"/>
    <property type="match status" value="1"/>
</dbReference>
<evidence type="ECO:0000256" key="9">
    <source>
        <dbReference type="ARBA" id="ARBA00023012"/>
    </source>
</evidence>
<keyword evidence="8 11" id="KW-1133">Transmembrane helix</keyword>
<evidence type="ECO:0000256" key="10">
    <source>
        <dbReference type="ARBA" id="ARBA00023136"/>
    </source>
</evidence>
<sequence length="473" mass="50850">MPATTWSAPVPKAWRSTRFRVALTAFLASIIALSVVSAWLVLDAQNRLGSGAAQVARERAAAVVQVLNTGAAPADLRLLVRASIYEVTTQTGERVASCPGLRFGTIVPNGDFEYGDSVQNLKPGAVDLADRESVGCARELGDDPERNGLRLHVAATVSGDSKYRVYGASIIDESGQAALDSVRVTLLAGVPVIALLIGAIAWFAVRRSLRPVEAIRSEVAEIGAHDLSRRVPAPDSADEIAKLAETMNTMLARLETAVSRQSRFTSDASHELRTPLASLRTQLEVLLAHQDRLDWRDACRNALLDITRLQDLVGDLVLLGKLDNAEPDRSAPVRLSEVVESCLSGRQGVRAVIEEDPTVLGDRGRLERLLRNLVDNAQRHARTGVEVRTSIVDEFAVVTVTDDGPGIPAADRERVFDRFVRLDDGRARDEGGAGLGLAIVAEIAHTHGGTVEVAEYDGGARLVVRLPVAETRS</sequence>
<dbReference type="CDD" id="cd00082">
    <property type="entry name" value="HisKA"/>
    <property type="match status" value="1"/>
</dbReference>
<dbReference type="Pfam" id="PF00672">
    <property type="entry name" value="HAMP"/>
    <property type="match status" value="1"/>
</dbReference>
<keyword evidence="15" id="KW-1185">Reference proteome</keyword>
<dbReference type="GO" id="GO:0005886">
    <property type="term" value="C:plasma membrane"/>
    <property type="evidence" value="ECO:0007669"/>
    <property type="project" value="UniProtKB-SubCell"/>
</dbReference>
<evidence type="ECO:0000313" key="15">
    <source>
        <dbReference type="Proteomes" id="UP000028492"/>
    </source>
</evidence>
<dbReference type="InterPro" id="IPR005467">
    <property type="entry name" value="His_kinase_dom"/>
</dbReference>
<dbReference type="CDD" id="cd06225">
    <property type="entry name" value="HAMP"/>
    <property type="match status" value="1"/>
</dbReference>
<dbReference type="SUPFAM" id="SSF158472">
    <property type="entry name" value="HAMP domain-like"/>
    <property type="match status" value="1"/>
</dbReference>
<proteinExistence type="predicted"/>
<keyword evidence="6 11" id="KW-0812">Transmembrane</keyword>
<evidence type="ECO:0000256" key="11">
    <source>
        <dbReference type="SAM" id="Phobius"/>
    </source>
</evidence>
<keyword evidence="10 11" id="KW-0472">Membrane</keyword>
<dbReference type="PROSITE" id="PS50885">
    <property type="entry name" value="HAMP"/>
    <property type="match status" value="1"/>
</dbReference>
<dbReference type="EMBL" id="CP008953">
    <property type="protein sequence ID" value="AIG76394.1"/>
    <property type="molecule type" value="Genomic_DNA"/>
</dbReference>
<evidence type="ECO:0000256" key="7">
    <source>
        <dbReference type="ARBA" id="ARBA00022777"/>
    </source>
</evidence>
<evidence type="ECO:0000256" key="3">
    <source>
        <dbReference type="ARBA" id="ARBA00012438"/>
    </source>
</evidence>
<dbReference type="STRING" id="208439.AJAP_17630"/>
<evidence type="ECO:0000259" key="12">
    <source>
        <dbReference type="PROSITE" id="PS50109"/>
    </source>
</evidence>
<comment type="catalytic activity">
    <reaction evidence="1">
        <text>ATP + protein L-histidine = ADP + protein N-phospho-L-histidine.</text>
        <dbReference type="EC" id="2.7.13.3"/>
    </reaction>
</comment>
<keyword evidence="9" id="KW-0902">Two-component regulatory system</keyword>
<evidence type="ECO:0000256" key="2">
    <source>
        <dbReference type="ARBA" id="ARBA00004236"/>
    </source>
</evidence>
<dbReference type="PRINTS" id="PR00344">
    <property type="entry name" value="BCTRLSENSOR"/>
</dbReference>
<dbReference type="SUPFAM" id="SSF47384">
    <property type="entry name" value="Homodimeric domain of signal transducing histidine kinase"/>
    <property type="match status" value="1"/>
</dbReference>
<feature type="domain" description="HAMP" evidence="13">
    <location>
        <begin position="206"/>
        <end position="259"/>
    </location>
</feature>
<name>A0A075UVB7_9PSEU</name>
<keyword evidence="5" id="KW-0808">Transferase</keyword>
<dbReference type="Pfam" id="PF00512">
    <property type="entry name" value="HisKA"/>
    <property type="match status" value="1"/>
</dbReference>
<reference evidence="14 15" key="1">
    <citation type="journal article" date="2014" name="J. Biotechnol.">
        <title>Complete genome sequence of the actinobacterium Amycolatopsis japonica MG417-CF17(T) (=DSM 44213T) producing (S,S)-N,N'-ethylenediaminedisuccinic acid.</title>
        <authorList>
            <person name="Stegmann E."/>
            <person name="Albersmeier A."/>
            <person name="Spohn M."/>
            <person name="Gert H."/>
            <person name="Weber T."/>
            <person name="Wohlleben W."/>
            <person name="Kalinowski J."/>
            <person name="Ruckert C."/>
        </authorList>
    </citation>
    <scope>NUCLEOTIDE SEQUENCE [LARGE SCALE GENOMIC DNA]</scope>
    <source>
        <strain evidence="15">MG417-CF17 (DSM 44213)</strain>
    </source>
</reference>
<dbReference type="AlphaFoldDB" id="A0A075UVB7"/>